<dbReference type="AlphaFoldDB" id="A0A1E7LCF0"/>
<dbReference type="Proteomes" id="UP000176005">
    <property type="component" value="Unassembled WGS sequence"/>
</dbReference>
<keyword evidence="3" id="KW-1185">Reference proteome</keyword>
<evidence type="ECO:0000313" key="2">
    <source>
        <dbReference type="EMBL" id="OEV13830.1"/>
    </source>
</evidence>
<dbReference type="Gene3D" id="3.40.109.10">
    <property type="entry name" value="NADH Oxidase"/>
    <property type="match status" value="1"/>
</dbReference>
<organism evidence="2 3">
    <name type="scientific">Streptomyces nanshensis</name>
    <dbReference type="NCBI Taxonomy" id="518642"/>
    <lineage>
        <taxon>Bacteria</taxon>
        <taxon>Bacillati</taxon>
        <taxon>Actinomycetota</taxon>
        <taxon>Actinomycetes</taxon>
        <taxon>Kitasatosporales</taxon>
        <taxon>Streptomycetaceae</taxon>
        <taxon>Streptomyces</taxon>
    </lineage>
</organism>
<dbReference type="SUPFAM" id="SSF55469">
    <property type="entry name" value="FMN-dependent nitroreductase-like"/>
    <property type="match status" value="1"/>
</dbReference>
<name>A0A1E7LCF0_9ACTN</name>
<evidence type="ECO:0000256" key="1">
    <source>
        <dbReference type="SAM" id="MobiDB-lite"/>
    </source>
</evidence>
<dbReference type="EMBL" id="LJGW01000037">
    <property type="protein sequence ID" value="OEV13830.1"/>
    <property type="molecule type" value="Genomic_DNA"/>
</dbReference>
<dbReference type="InterPro" id="IPR000415">
    <property type="entry name" value="Nitroreductase-like"/>
</dbReference>
<dbReference type="PATRIC" id="fig|518642.10.peg.6924"/>
<accession>A0A1E7LCF0</accession>
<sequence length="379" mass="40702">MVSTSFAREEVVQGLVRDASLAPSLHNAQPWRFLYSRGGDCITLRADPGRTVPRSDPELRSLHLGCGAALFNLRVAAQNAGFRPVVTLLPDPDDWQTLASVSLRETAQTLDAGLWRLYGAIAERRTGDFPFAERPIPVDLADLLIGEARAEGARMAFLSGWHLSLVLDVIEEAELDETGGGPDGGETDAARWARTGVQLSDAVPEETAAYETTAYETTAHETPAHSGTHSNGAEADAHRRGHTDGAGTVDGSRRSNGGGNGNGAPVRDFTRGRSQPTIGATTPDEGHLPHLGLLCTEHDHPVDWLIAGQAMERMVLTATREGLATSFASKALERPELRWLLRDPVWGAGPVQMVIRMGYGRLGPPTARRPVGEVLEVIP</sequence>
<feature type="region of interest" description="Disordered" evidence="1">
    <location>
        <begin position="218"/>
        <end position="287"/>
    </location>
</feature>
<dbReference type="RefSeq" id="WP_070014646.1">
    <property type="nucleotide sequence ID" value="NZ_LJGW01000037.1"/>
</dbReference>
<dbReference type="GO" id="GO:0016491">
    <property type="term" value="F:oxidoreductase activity"/>
    <property type="evidence" value="ECO:0007669"/>
    <property type="project" value="InterPro"/>
</dbReference>
<proteinExistence type="predicted"/>
<dbReference type="PANTHER" id="PTHR23026">
    <property type="entry name" value="NADPH NITROREDUCTASE"/>
    <property type="match status" value="1"/>
</dbReference>
<dbReference type="PANTHER" id="PTHR23026:SF123">
    <property type="entry name" value="NAD(P)H NITROREDUCTASE RV3131-RELATED"/>
    <property type="match status" value="1"/>
</dbReference>
<dbReference type="InterPro" id="IPR050627">
    <property type="entry name" value="Nitroreductase/BluB"/>
</dbReference>
<reference evidence="2 3" key="1">
    <citation type="journal article" date="2016" name="Front. Microbiol.">
        <title>Comparative Genomics Analysis of Streptomyces Species Reveals Their Adaptation to the Marine Environment and Their Diversity at the Genomic Level.</title>
        <authorList>
            <person name="Tian X."/>
            <person name="Zhang Z."/>
            <person name="Yang T."/>
            <person name="Chen M."/>
            <person name="Li J."/>
            <person name="Chen F."/>
            <person name="Yang J."/>
            <person name="Li W."/>
            <person name="Zhang B."/>
            <person name="Zhang Z."/>
            <person name="Wu J."/>
            <person name="Zhang C."/>
            <person name="Long L."/>
            <person name="Xiao J."/>
        </authorList>
    </citation>
    <scope>NUCLEOTIDE SEQUENCE [LARGE SCALE GENOMIC DNA]</scope>
    <source>
        <strain evidence="2 3">SCSIO 10429</strain>
    </source>
</reference>
<comment type="caution">
    <text evidence="2">The sequence shown here is derived from an EMBL/GenBank/DDBJ whole genome shotgun (WGS) entry which is preliminary data.</text>
</comment>
<gene>
    <name evidence="2" type="ORF">AN218_01715</name>
</gene>
<protein>
    <recommendedName>
        <fullName evidence="4">Nitroreductase</fullName>
    </recommendedName>
</protein>
<evidence type="ECO:0008006" key="4">
    <source>
        <dbReference type="Google" id="ProtNLM"/>
    </source>
</evidence>
<evidence type="ECO:0000313" key="3">
    <source>
        <dbReference type="Proteomes" id="UP000176005"/>
    </source>
</evidence>